<feature type="region of interest" description="Disordered" evidence="1">
    <location>
        <begin position="1"/>
        <end position="23"/>
    </location>
</feature>
<keyword evidence="3" id="KW-1185">Reference proteome</keyword>
<sequence length="328" mass="37918">MSEGGATSETTGGTKNSEKPKYKSKVSGLYAKAKQRILNKLGKRTLLTRYPKADGMNKRIRNIDRSKNKIVALSEKQKSCLEGFFEASSTLRQLFIALWKTEGYPQAWSETTGSFGVQLDDEQVKSINLFEKDYAEFENKQTFAFQTFLAHLEDFTRRPLTNETSDETLLLYQLRRAKKDYKRKRTRYSDAIINLRTCSAPPSSATYQHFEENVELAKYALQQSAEKFCGEAWKYQQLVRQEMFERIKHYFTCYKTWTSALQSSVEEFSPWMDSSLFDFNSFERSRENEDYEKMMGASSAIVSHENKQDSSSEEESLDSGNESDVKDT</sequence>
<evidence type="ECO:0000313" key="3">
    <source>
        <dbReference type="Proteomes" id="UP001061958"/>
    </source>
</evidence>
<evidence type="ECO:0000256" key="1">
    <source>
        <dbReference type="SAM" id="MobiDB-lite"/>
    </source>
</evidence>
<dbReference type="Proteomes" id="UP001061958">
    <property type="component" value="Unassembled WGS sequence"/>
</dbReference>
<evidence type="ECO:0000313" key="2">
    <source>
        <dbReference type="EMBL" id="GJQ13089.1"/>
    </source>
</evidence>
<dbReference type="EMBL" id="BQMJ01000040">
    <property type="protein sequence ID" value="GJQ13089.1"/>
    <property type="molecule type" value="Genomic_DNA"/>
</dbReference>
<feature type="region of interest" description="Disordered" evidence="1">
    <location>
        <begin position="288"/>
        <end position="328"/>
    </location>
</feature>
<dbReference type="OrthoDB" id="2093at2759"/>
<organism evidence="2 3">
    <name type="scientific">Galdieria partita</name>
    <dbReference type="NCBI Taxonomy" id="83374"/>
    <lineage>
        <taxon>Eukaryota</taxon>
        <taxon>Rhodophyta</taxon>
        <taxon>Bangiophyceae</taxon>
        <taxon>Galdieriales</taxon>
        <taxon>Galdieriaceae</taxon>
        <taxon>Galdieria</taxon>
    </lineage>
</organism>
<evidence type="ECO:0008006" key="4">
    <source>
        <dbReference type="Google" id="ProtNLM"/>
    </source>
</evidence>
<dbReference type="AlphaFoldDB" id="A0A9C7URK2"/>
<proteinExistence type="predicted"/>
<name>A0A9C7URK2_9RHOD</name>
<reference evidence="2" key="1">
    <citation type="journal article" date="2022" name="Proc. Natl. Acad. Sci. U.S.A.">
        <title>Life cycle and functional genomics of the unicellular red alga Galdieria for elucidating algal and plant evolution and industrial use.</title>
        <authorList>
            <person name="Hirooka S."/>
            <person name="Itabashi T."/>
            <person name="Ichinose T.M."/>
            <person name="Onuma R."/>
            <person name="Fujiwara T."/>
            <person name="Yamashita S."/>
            <person name="Jong L.W."/>
            <person name="Tomita R."/>
            <person name="Iwane A.H."/>
            <person name="Miyagishima S.Y."/>
        </authorList>
    </citation>
    <scope>NUCLEOTIDE SEQUENCE</scope>
    <source>
        <strain evidence="2">NBRC 102759</strain>
    </source>
</reference>
<gene>
    <name evidence="2" type="ORF">GpartN1_g4880.t1</name>
</gene>
<protein>
    <recommendedName>
        <fullName evidence="4">BAR domain-containing protein</fullName>
    </recommendedName>
</protein>
<reference evidence="2" key="2">
    <citation type="submission" date="2022-01" db="EMBL/GenBank/DDBJ databases">
        <authorList>
            <person name="Hirooka S."/>
            <person name="Miyagishima S.Y."/>
        </authorList>
    </citation>
    <scope>NUCLEOTIDE SEQUENCE</scope>
    <source>
        <strain evidence="2">NBRC 102759</strain>
    </source>
</reference>
<comment type="caution">
    <text evidence="2">The sequence shown here is derived from an EMBL/GenBank/DDBJ whole genome shotgun (WGS) entry which is preliminary data.</text>
</comment>
<accession>A0A9C7URK2</accession>
<feature type="compositionally biased region" description="Low complexity" evidence="1">
    <location>
        <begin position="1"/>
        <end position="14"/>
    </location>
</feature>